<dbReference type="AlphaFoldDB" id="A0A1M7MG22"/>
<sequence length="110" mass="12300">MPEFRLPLSGDVTQSINPWFDMFKAIGSQFGLININLGRSPAPEIEQKVLMEVGSYGRQLGRMGEALTVLIDKLEPKLEGLSKEERLALDAFRVMQAEISQIKADHRQSA</sequence>
<dbReference type="RefSeq" id="WP_073014531.1">
    <property type="nucleotide sequence ID" value="NZ_FRBW01000004.1"/>
</dbReference>
<protein>
    <submittedName>
        <fullName evidence="1">Uncharacterized protein</fullName>
    </submittedName>
</protein>
<reference evidence="1 2" key="1">
    <citation type="submission" date="2016-11" db="EMBL/GenBank/DDBJ databases">
        <authorList>
            <person name="Jaros S."/>
            <person name="Januszkiewicz K."/>
            <person name="Wedrychowicz H."/>
        </authorList>
    </citation>
    <scope>NUCLEOTIDE SEQUENCE [LARGE SCALE GENOMIC DNA]</scope>
    <source>
        <strain evidence="1 2">DSM 22153</strain>
    </source>
</reference>
<keyword evidence="2" id="KW-1185">Reference proteome</keyword>
<dbReference type="EMBL" id="FRBW01000004">
    <property type="protein sequence ID" value="SHM89883.1"/>
    <property type="molecule type" value="Genomic_DNA"/>
</dbReference>
<name>A0A1M7MG22_9HYPH</name>
<evidence type="ECO:0000313" key="1">
    <source>
        <dbReference type="EMBL" id="SHM89883.1"/>
    </source>
</evidence>
<proteinExistence type="predicted"/>
<dbReference type="Proteomes" id="UP000186002">
    <property type="component" value="Unassembled WGS sequence"/>
</dbReference>
<evidence type="ECO:0000313" key="2">
    <source>
        <dbReference type="Proteomes" id="UP000186002"/>
    </source>
</evidence>
<organism evidence="1 2">
    <name type="scientific">Roseibium suaedae</name>
    <dbReference type="NCBI Taxonomy" id="735517"/>
    <lineage>
        <taxon>Bacteria</taxon>
        <taxon>Pseudomonadati</taxon>
        <taxon>Pseudomonadota</taxon>
        <taxon>Alphaproteobacteria</taxon>
        <taxon>Hyphomicrobiales</taxon>
        <taxon>Stappiaceae</taxon>
        <taxon>Roseibium</taxon>
    </lineage>
</organism>
<gene>
    <name evidence="1" type="ORF">SAMN05444272_3396</name>
</gene>
<accession>A0A1M7MG22</accession>
<dbReference type="OrthoDB" id="8447058at2"/>